<name>A0A8J6KG72_ELECQ</name>
<dbReference type="EMBL" id="WNTK01000002">
    <property type="protein sequence ID" value="KAG9491016.1"/>
    <property type="molecule type" value="Genomic_DNA"/>
</dbReference>
<keyword evidence="2" id="KW-1185">Reference proteome</keyword>
<gene>
    <name evidence="1" type="ORF">GDO78_006397</name>
</gene>
<protein>
    <submittedName>
        <fullName evidence="1">Uncharacterized protein</fullName>
    </submittedName>
</protein>
<comment type="caution">
    <text evidence="1">The sequence shown here is derived from an EMBL/GenBank/DDBJ whole genome shotgun (WGS) entry which is preliminary data.</text>
</comment>
<reference evidence="1" key="1">
    <citation type="thesis" date="2020" institute="ProQuest LLC" country="789 East Eisenhower Parkway, Ann Arbor, MI, USA">
        <title>Comparative Genomics and Chromosome Evolution.</title>
        <authorList>
            <person name="Mudd A.B."/>
        </authorList>
    </citation>
    <scope>NUCLEOTIDE SEQUENCE</scope>
    <source>
        <strain evidence="1">HN-11 Male</strain>
        <tissue evidence="1">Kidney and liver</tissue>
    </source>
</reference>
<organism evidence="1 2">
    <name type="scientific">Eleutherodactylus coqui</name>
    <name type="common">Puerto Rican coqui</name>
    <dbReference type="NCBI Taxonomy" id="57060"/>
    <lineage>
        <taxon>Eukaryota</taxon>
        <taxon>Metazoa</taxon>
        <taxon>Chordata</taxon>
        <taxon>Craniata</taxon>
        <taxon>Vertebrata</taxon>
        <taxon>Euteleostomi</taxon>
        <taxon>Amphibia</taxon>
        <taxon>Batrachia</taxon>
        <taxon>Anura</taxon>
        <taxon>Neobatrachia</taxon>
        <taxon>Hyloidea</taxon>
        <taxon>Eleutherodactylidae</taxon>
        <taxon>Eleutherodactylinae</taxon>
        <taxon>Eleutherodactylus</taxon>
        <taxon>Eleutherodactylus</taxon>
    </lineage>
</organism>
<dbReference type="AlphaFoldDB" id="A0A8J6KG72"/>
<evidence type="ECO:0000313" key="1">
    <source>
        <dbReference type="EMBL" id="KAG9491016.1"/>
    </source>
</evidence>
<sequence length="50" mass="5902">MKTLLQRSQMKAQSNLKAGWMMSRSTSLTLMLRSLKTGMKIWMENGKRRR</sequence>
<proteinExistence type="predicted"/>
<evidence type="ECO:0000313" key="2">
    <source>
        <dbReference type="Proteomes" id="UP000770717"/>
    </source>
</evidence>
<dbReference type="Proteomes" id="UP000770717">
    <property type="component" value="Unassembled WGS sequence"/>
</dbReference>
<accession>A0A8J6KG72</accession>